<geneLocation type="plasmid" evidence="1 2">
    <name>unnamed3</name>
</geneLocation>
<dbReference type="AlphaFoldDB" id="A0A1W6AJ10"/>
<dbReference type="Proteomes" id="UP000192932">
    <property type="component" value="Plasmid unnamed3"/>
</dbReference>
<reference evidence="1 2" key="1">
    <citation type="submission" date="2017-04" db="EMBL/GenBank/DDBJ databases">
        <title>The Characteristic of a Fine Plant Growth-Promoting Rhizobacteria Bacillus mycoides Gnyt1 and its Whole Genome Sequencing Analysis.</title>
        <authorList>
            <person name="Li J.H."/>
            <person name="Yao T."/>
        </authorList>
    </citation>
    <scope>NUCLEOTIDE SEQUENCE [LARGE SCALE GENOMIC DNA]</scope>
    <source>
        <strain evidence="1 2">Gnyt1</strain>
        <plasmid evidence="2">Plasmid unnamed3</plasmid>
    </source>
</reference>
<protein>
    <submittedName>
        <fullName evidence="1">Uncharacterized protein</fullName>
    </submittedName>
</protein>
<keyword evidence="1" id="KW-0614">Plasmid</keyword>
<evidence type="ECO:0000313" key="2">
    <source>
        <dbReference type="Proteomes" id="UP000192932"/>
    </source>
</evidence>
<organism evidence="1 2">
    <name type="scientific">Bacillus mycoides</name>
    <dbReference type="NCBI Taxonomy" id="1405"/>
    <lineage>
        <taxon>Bacteria</taxon>
        <taxon>Bacillati</taxon>
        <taxon>Bacillota</taxon>
        <taxon>Bacilli</taxon>
        <taxon>Bacillales</taxon>
        <taxon>Bacillaceae</taxon>
        <taxon>Bacillus</taxon>
        <taxon>Bacillus cereus group</taxon>
    </lineage>
</organism>
<dbReference type="RefSeq" id="WP_085313441.1">
    <property type="nucleotide sequence ID" value="NZ_CP020746.1"/>
</dbReference>
<evidence type="ECO:0000313" key="1">
    <source>
        <dbReference type="EMBL" id="ARJ25721.1"/>
    </source>
</evidence>
<proteinExistence type="predicted"/>
<gene>
    <name evidence="1" type="ORF">B7492_32290</name>
</gene>
<accession>A0A1W6AJ10</accession>
<sequence>MQYAVMAISDDLNILVDAVEVSALDNYAQKEDEVKVCPLEDDVQQLKVVYGVFMPQPDSKKETIIKQVKESVGYIISHIELEEESCKIVDMELVDIELYEQYGEGTYNPRGQYTPFAALIRTNCTIPQLKQRAITSFLRYGNMGALTNVLNRFGIFSIRDEERRIRKKVTIEGWKEFIDESRVMKILNTPK</sequence>
<name>A0A1W6AJ10_BACMY</name>
<dbReference type="EMBL" id="CP020746">
    <property type="protein sequence ID" value="ARJ25721.1"/>
    <property type="molecule type" value="Genomic_DNA"/>
</dbReference>